<dbReference type="SUPFAM" id="SSF56601">
    <property type="entry name" value="beta-lactamase/transpeptidase-like"/>
    <property type="match status" value="1"/>
</dbReference>
<keyword evidence="3" id="KW-1185">Reference proteome</keyword>
<reference evidence="2 3" key="1">
    <citation type="submission" date="2024-06" db="EMBL/GenBank/DDBJ databases">
        <title>Genomic Encyclopedia of Type Strains, Phase IV (KMG-IV): sequencing the most valuable type-strain genomes for metagenomic binning, comparative biology and taxonomic classification.</title>
        <authorList>
            <person name="Goeker M."/>
        </authorList>
    </citation>
    <scope>NUCLEOTIDE SEQUENCE [LARGE SCALE GENOMIC DNA]</scope>
    <source>
        <strain evidence="2 3">DSM 17809</strain>
    </source>
</reference>
<feature type="domain" description="Beta-lactamase-related" evidence="1">
    <location>
        <begin position="6"/>
        <end position="362"/>
    </location>
</feature>
<dbReference type="EMBL" id="JBEPLU010000001">
    <property type="protein sequence ID" value="MET3525089.1"/>
    <property type="molecule type" value="Genomic_DNA"/>
</dbReference>
<dbReference type="RefSeq" id="WP_354296995.1">
    <property type="nucleotide sequence ID" value="NZ_JBEPLU010000001.1"/>
</dbReference>
<name>A0ABV2EDI8_9CAUL</name>
<dbReference type="Gene3D" id="3.40.710.10">
    <property type="entry name" value="DD-peptidase/beta-lactamase superfamily"/>
    <property type="match status" value="1"/>
</dbReference>
<comment type="caution">
    <text evidence="2">The sequence shown here is derived from an EMBL/GenBank/DDBJ whole genome shotgun (WGS) entry which is preliminary data.</text>
</comment>
<gene>
    <name evidence="2" type="ORF">ABID41_000184</name>
</gene>
<dbReference type="InterPro" id="IPR001466">
    <property type="entry name" value="Beta-lactam-related"/>
</dbReference>
<dbReference type="InterPro" id="IPR050789">
    <property type="entry name" value="Diverse_Enzym_Activities"/>
</dbReference>
<dbReference type="Pfam" id="PF00144">
    <property type="entry name" value="Beta-lactamase"/>
    <property type="match status" value="1"/>
</dbReference>
<evidence type="ECO:0000313" key="3">
    <source>
        <dbReference type="Proteomes" id="UP001549110"/>
    </source>
</evidence>
<sequence length="379" mass="39612">MAETIRAALEAGLQESGLPGVAVAAITPGGEAVNLAVGAPGPDAAEALAPDAVFWIASMTKAITALAALQLVDAGRLSLDEPVGKWLPGLAQPQVLEGFDAEGAPRLRPARGPITLRGLLTHTSGFGYDFASRDLARWLAHSGSNTLGPAAPEGLPLLFDPGEAWTYGHGLDFAGLLIEAATGKALNEVLAEQVFAPLGMADTSLSLTAAQRGRLAPMHARLPDRGLTPLPFALPEPPHFQMGGGGLYSTAGDYLKFLRALRDRQAGLLSHEGMELLLTSQLTEPRPGALKSAAPHLALDYDPFPGQPTGWSLGFLVNLEPGPAGRSAGSLSWAGLSNCYYWLDLERGVAGVMMAQLLPFADPGALALFDRFERAVYAS</sequence>
<evidence type="ECO:0000313" key="2">
    <source>
        <dbReference type="EMBL" id="MET3525089.1"/>
    </source>
</evidence>
<dbReference type="Proteomes" id="UP001549110">
    <property type="component" value="Unassembled WGS sequence"/>
</dbReference>
<dbReference type="PANTHER" id="PTHR43283">
    <property type="entry name" value="BETA-LACTAMASE-RELATED"/>
    <property type="match status" value="1"/>
</dbReference>
<proteinExistence type="predicted"/>
<dbReference type="PANTHER" id="PTHR43283:SF3">
    <property type="entry name" value="BETA-LACTAMASE FAMILY PROTEIN (AFU_ORTHOLOGUE AFUA_5G07500)"/>
    <property type="match status" value="1"/>
</dbReference>
<protein>
    <submittedName>
        <fullName evidence="2">CubicO group peptidase (Beta-lactamase class C family)</fullName>
    </submittedName>
</protein>
<organism evidence="2 3">
    <name type="scientific">Phenylobacterium koreense</name>
    <dbReference type="NCBI Taxonomy" id="266125"/>
    <lineage>
        <taxon>Bacteria</taxon>
        <taxon>Pseudomonadati</taxon>
        <taxon>Pseudomonadota</taxon>
        <taxon>Alphaproteobacteria</taxon>
        <taxon>Caulobacterales</taxon>
        <taxon>Caulobacteraceae</taxon>
        <taxon>Phenylobacterium</taxon>
    </lineage>
</organism>
<dbReference type="InterPro" id="IPR012338">
    <property type="entry name" value="Beta-lactam/transpept-like"/>
</dbReference>
<accession>A0ABV2EDI8</accession>
<evidence type="ECO:0000259" key="1">
    <source>
        <dbReference type="Pfam" id="PF00144"/>
    </source>
</evidence>